<keyword evidence="3" id="KW-0687">Ribonucleoprotein</keyword>
<dbReference type="AlphaFoldDB" id="A0AAW2ZMH4"/>
<feature type="domain" description="Large ribosomal subunit protein uL4 C-terminal" evidence="6">
    <location>
        <begin position="284"/>
        <end position="355"/>
    </location>
</feature>
<proteinExistence type="inferred from homology"/>
<evidence type="ECO:0000256" key="1">
    <source>
        <dbReference type="ARBA" id="ARBA00010528"/>
    </source>
</evidence>
<dbReference type="Pfam" id="PF00573">
    <property type="entry name" value="Ribosomal_L4"/>
    <property type="match status" value="1"/>
</dbReference>
<dbReference type="InterPro" id="IPR002136">
    <property type="entry name" value="Ribosomal_uL4"/>
</dbReference>
<name>A0AAW2ZMH4_9EUKA</name>
<dbReference type="InterPro" id="IPR023574">
    <property type="entry name" value="Ribosomal_uL4_dom_sf"/>
</dbReference>
<dbReference type="FunFam" id="3.40.1370.10:FF:000011">
    <property type="entry name" value="50S ribosomal protein L4"/>
    <property type="match status" value="1"/>
</dbReference>
<keyword evidence="2 7" id="KW-0689">Ribosomal protein</keyword>
<dbReference type="GO" id="GO:1990904">
    <property type="term" value="C:ribonucleoprotein complex"/>
    <property type="evidence" value="ECO:0007669"/>
    <property type="project" value="UniProtKB-KW"/>
</dbReference>
<dbReference type="EMBL" id="JAOPGA020001688">
    <property type="protein sequence ID" value="KAL0490482.1"/>
    <property type="molecule type" value="Genomic_DNA"/>
</dbReference>
<reference evidence="7 8" key="1">
    <citation type="submission" date="2024-03" db="EMBL/GenBank/DDBJ databases">
        <title>The Acrasis kona genome and developmental transcriptomes reveal deep origins of eukaryotic multicellular pathways.</title>
        <authorList>
            <person name="Sheikh S."/>
            <person name="Fu C.-J."/>
            <person name="Brown M.W."/>
            <person name="Baldauf S.L."/>
        </authorList>
    </citation>
    <scope>NUCLEOTIDE SEQUENCE [LARGE SCALE GENOMIC DNA]</scope>
    <source>
        <strain evidence="7 8">ATCC MYA-3509</strain>
    </source>
</reference>
<protein>
    <recommendedName>
        <fullName evidence="4">Large ribosomal subunit protein uL4</fullName>
    </recommendedName>
    <alternativeName>
        <fullName evidence="5">60S ribosomal protein L4</fullName>
    </alternativeName>
</protein>
<comment type="caution">
    <text evidence="7">The sequence shown here is derived from an EMBL/GenBank/DDBJ whole genome shotgun (WGS) entry which is preliminary data.</text>
</comment>
<accession>A0AAW2ZMH4</accession>
<evidence type="ECO:0000259" key="6">
    <source>
        <dbReference type="Pfam" id="PF14374"/>
    </source>
</evidence>
<gene>
    <name evidence="7" type="ORF">AKO1_009506</name>
</gene>
<dbReference type="GO" id="GO:0006412">
    <property type="term" value="P:translation"/>
    <property type="evidence" value="ECO:0007669"/>
    <property type="project" value="InterPro"/>
</dbReference>
<evidence type="ECO:0000256" key="3">
    <source>
        <dbReference type="ARBA" id="ARBA00023274"/>
    </source>
</evidence>
<evidence type="ECO:0000313" key="8">
    <source>
        <dbReference type="Proteomes" id="UP001431209"/>
    </source>
</evidence>
<dbReference type="GO" id="GO:0003735">
    <property type="term" value="F:structural constituent of ribosome"/>
    <property type="evidence" value="ECO:0007669"/>
    <property type="project" value="InterPro"/>
</dbReference>
<dbReference type="InterPro" id="IPR025755">
    <property type="entry name" value="Ribos_uL4_C_dom"/>
</dbReference>
<dbReference type="GO" id="GO:0005840">
    <property type="term" value="C:ribosome"/>
    <property type="evidence" value="ECO:0007669"/>
    <property type="project" value="UniProtKB-KW"/>
</dbReference>
<dbReference type="Gene3D" id="3.40.1370.10">
    <property type="match status" value="1"/>
</dbReference>
<evidence type="ECO:0000256" key="2">
    <source>
        <dbReference type="ARBA" id="ARBA00022980"/>
    </source>
</evidence>
<dbReference type="SUPFAM" id="SSF52166">
    <property type="entry name" value="Ribosomal protein L4"/>
    <property type="match status" value="1"/>
</dbReference>
<evidence type="ECO:0000256" key="4">
    <source>
        <dbReference type="ARBA" id="ARBA00035244"/>
    </source>
</evidence>
<evidence type="ECO:0000313" key="7">
    <source>
        <dbReference type="EMBL" id="KAL0490482.1"/>
    </source>
</evidence>
<keyword evidence="8" id="KW-1185">Reference proteome</keyword>
<evidence type="ECO:0000256" key="5">
    <source>
        <dbReference type="ARBA" id="ARBA00035353"/>
    </source>
</evidence>
<dbReference type="PANTHER" id="PTHR19431">
    <property type="entry name" value="60S RIBOSOMAL PROTEIN L4"/>
    <property type="match status" value="1"/>
</dbReference>
<organism evidence="7 8">
    <name type="scientific">Acrasis kona</name>
    <dbReference type="NCBI Taxonomy" id="1008807"/>
    <lineage>
        <taxon>Eukaryota</taxon>
        <taxon>Discoba</taxon>
        <taxon>Heterolobosea</taxon>
        <taxon>Tetramitia</taxon>
        <taxon>Eutetramitia</taxon>
        <taxon>Acrasidae</taxon>
        <taxon>Acrasis</taxon>
    </lineage>
</organism>
<sequence>MALNRPQVSVFNYSNPSETKGQAALPDVFNVPIRTDLVNVIHNFLRMNRRQPYAVNFFTGHQHSAESWGTGRAVSRIPRVSGGGTHRAGQGAFGNMCRSGRMFAPTKTWRRWMHQIKKNERRYATASAIAASSVTGLVLARGHRAEQVRELPLVVTDELQSIKKTKEAVNFLKGVGAYPDVRKVLTTKKVRPGKGKARNRRYLRRRGPLVVYKNNSGLTNAFRNLPGVDTISVDRLTLLQLAPGGHVGRLIIWTESAFNALNERFGSYDGVNGATNLKGRNGQAYKLHRPVMVNTDVERIIQSDAVQNVVRPRKLPAKRRFIKRNPLKSLKALNHLNPYATKQERLRQLRARRAASKATTA</sequence>
<dbReference type="Pfam" id="PF14374">
    <property type="entry name" value="Ribos_L4_asso_C"/>
    <property type="match status" value="1"/>
</dbReference>
<comment type="similarity">
    <text evidence="1">Belongs to the universal ribosomal protein uL4 family.</text>
</comment>
<dbReference type="InterPro" id="IPR045240">
    <property type="entry name" value="Ribosomal_uL4_euk/arch"/>
</dbReference>
<dbReference type="Proteomes" id="UP001431209">
    <property type="component" value="Unassembled WGS sequence"/>
</dbReference>